<dbReference type="RefSeq" id="WP_405277255.1">
    <property type="nucleotide sequence ID" value="NZ_CP144380.1"/>
</dbReference>
<feature type="region of interest" description="ACP-binding" evidence="10">
    <location>
        <begin position="258"/>
        <end position="262"/>
    </location>
</feature>
<dbReference type="GO" id="GO:0033818">
    <property type="term" value="F:beta-ketoacyl-acyl-carrier-protein synthase III activity"/>
    <property type="evidence" value="ECO:0007669"/>
    <property type="project" value="UniProtKB-EC"/>
</dbReference>
<evidence type="ECO:0000313" key="14">
    <source>
        <dbReference type="Proteomes" id="UP001484239"/>
    </source>
</evidence>
<comment type="pathway">
    <text evidence="10">Lipid metabolism; fatty acid biosynthesis.</text>
</comment>
<comment type="subcellular location">
    <subcellularLocation>
        <location evidence="10">Cytoplasm</location>
    </subcellularLocation>
</comment>
<dbReference type="PANTHER" id="PTHR34069:SF2">
    <property type="entry name" value="BETA-KETOACYL-[ACYL-CARRIER-PROTEIN] SYNTHASE III"/>
    <property type="match status" value="1"/>
</dbReference>
<dbReference type="Pfam" id="PF08545">
    <property type="entry name" value="ACP_syn_III"/>
    <property type="match status" value="1"/>
</dbReference>
<evidence type="ECO:0000256" key="5">
    <source>
        <dbReference type="ARBA" id="ARBA00022832"/>
    </source>
</evidence>
<dbReference type="InterPro" id="IPR016039">
    <property type="entry name" value="Thiolase-like"/>
</dbReference>
<organism evidence="13 14">
    <name type="scientific">Gaopeijia maritima</name>
    <dbReference type="NCBI Taxonomy" id="3119007"/>
    <lineage>
        <taxon>Bacteria</taxon>
        <taxon>Pseudomonadati</taxon>
        <taxon>Gemmatimonadota</taxon>
        <taxon>Longimicrobiia</taxon>
        <taxon>Gaopeijiales</taxon>
        <taxon>Gaopeijiaceae</taxon>
        <taxon>Gaopeijia</taxon>
    </lineage>
</organism>
<comment type="similarity">
    <text evidence="1 10">Belongs to the thiolase-like superfamily. FabH family.</text>
</comment>
<dbReference type="EC" id="2.3.1.180" evidence="10"/>
<evidence type="ECO:0000259" key="11">
    <source>
        <dbReference type="Pfam" id="PF08541"/>
    </source>
</evidence>
<dbReference type="PANTHER" id="PTHR34069">
    <property type="entry name" value="3-OXOACYL-[ACYL-CARRIER-PROTEIN] SYNTHASE 3"/>
    <property type="match status" value="1"/>
</dbReference>
<dbReference type="InterPro" id="IPR004655">
    <property type="entry name" value="FabH"/>
</dbReference>
<comment type="catalytic activity">
    <reaction evidence="10">
        <text>malonyl-[ACP] + acetyl-CoA + H(+) = 3-oxobutanoyl-[ACP] + CO2 + CoA</text>
        <dbReference type="Rhea" id="RHEA:12080"/>
        <dbReference type="Rhea" id="RHEA-COMP:9623"/>
        <dbReference type="Rhea" id="RHEA-COMP:9625"/>
        <dbReference type="ChEBI" id="CHEBI:15378"/>
        <dbReference type="ChEBI" id="CHEBI:16526"/>
        <dbReference type="ChEBI" id="CHEBI:57287"/>
        <dbReference type="ChEBI" id="CHEBI:57288"/>
        <dbReference type="ChEBI" id="CHEBI:78449"/>
        <dbReference type="ChEBI" id="CHEBI:78450"/>
        <dbReference type="EC" id="2.3.1.180"/>
    </reaction>
</comment>
<gene>
    <name evidence="10" type="primary">fabH</name>
    <name evidence="13" type="ORF">WI372_09225</name>
</gene>
<dbReference type="Pfam" id="PF08541">
    <property type="entry name" value="ACP_syn_III_C"/>
    <property type="match status" value="1"/>
</dbReference>
<dbReference type="CDD" id="cd00830">
    <property type="entry name" value="KAS_III"/>
    <property type="match status" value="1"/>
</dbReference>
<feature type="domain" description="Beta-ketoacyl-[acyl-carrier-protein] synthase III C-terminal" evidence="11">
    <location>
        <begin position="241"/>
        <end position="329"/>
    </location>
</feature>
<evidence type="ECO:0000256" key="8">
    <source>
        <dbReference type="ARBA" id="ARBA00023268"/>
    </source>
</evidence>
<name>A0ABU9EAJ3_9BACT</name>
<protein>
    <recommendedName>
        <fullName evidence="10">Beta-ketoacyl-[acyl-carrier-protein] synthase III</fullName>
        <shortName evidence="10">Beta-ketoacyl-ACP synthase III</shortName>
        <shortName evidence="10">KAS III</shortName>
        <ecNumber evidence="10">2.3.1.180</ecNumber>
    </recommendedName>
    <alternativeName>
        <fullName evidence="10">3-oxoacyl-[acyl-carrier-protein] synthase 3</fullName>
    </alternativeName>
    <alternativeName>
        <fullName evidence="10">3-oxoacyl-[acyl-carrier-protein] synthase III</fullName>
    </alternativeName>
</protein>
<comment type="function">
    <text evidence="10">Catalyzes the condensation reaction of fatty acid synthesis by the addition to an acyl acceptor of two carbons from malonyl-ACP. Catalyzes the first condensation reaction which initiates fatty acid synthesis and may therefore play a role in governing the total rate of fatty acid production. Possesses both acetoacetyl-ACP synthase and acetyl transacylase activities. Its substrate specificity determines the biosynthesis of branched-chain and/or straight-chain of fatty acids.</text>
</comment>
<evidence type="ECO:0000259" key="12">
    <source>
        <dbReference type="Pfam" id="PF08545"/>
    </source>
</evidence>
<evidence type="ECO:0000256" key="10">
    <source>
        <dbReference type="HAMAP-Rule" id="MF_01815"/>
    </source>
</evidence>
<comment type="caution">
    <text evidence="13">The sequence shown here is derived from an EMBL/GenBank/DDBJ whole genome shotgun (WGS) entry which is preliminary data.</text>
</comment>
<feature type="active site" evidence="10">
    <location>
        <position position="257"/>
    </location>
</feature>
<feature type="active site" evidence="10">
    <location>
        <position position="117"/>
    </location>
</feature>
<evidence type="ECO:0000256" key="1">
    <source>
        <dbReference type="ARBA" id="ARBA00008642"/>
    </source>
</evidence>
<keyword evidence="7 10" id="KW-0275">Fatty acid biosynthesis</keyword>
<comment type="subunit">
    <text evidence="10">Homodimer.</text>
</comment>
<dbReference type="SUPFAM" id="SSF53901">
    <property type="entry name" value="Thiolase-like"/>
    <property type="match status" value="1"/>
</dbReference>
<evidence type="ECO:0000256" key="2">
    <source>
        <dbReference type="ARBA" id="ARBA00022490"/>
    </source>
</evidence>
<keyword evidence="5 10" id="KW-0276">Fatty acid metabolism</keyword>
<keyword evidence="8 10" id="KW-0511">Multifunctional enzyme</keyword>
<keyword evidence="4 10" id="KW-0808">Transferase</keyword>
<proteinExistence type="inferred from homology"/>
<reference evidence="13 14" key="1">
    <citation type="submission" date="2024-02" db="EMBL/GenBank/DDBJ databases">
        <title>A novel Gemmatimonadota bacterium.</title>
        <authorList>
            <person name="Du Z.-J."/>
            <person name="Ye Y.-Q."/>
        </authorList>
    </citation>
    <scope>NUCLEOTIDE SEQUENCE [LARGE SCALE GENOMIC DNA]</scope>
    <source>
        <strain evidence="13 14">DH-20</strain>
    </source>
</reference>
<sequence length="330" mass="35723">MKTPQPIVDFAATGRYLPSRVLTNDDLEKIVDTNDEWIRTRTGIRERRVGPEDLLAAEMGRASAAQAMERAGVSAEEVDLIVVSTATPDRWLPSTACDIQSLLGAENAHAFDVQAACSGWLYALTVAEGFLASRRGDVALVIATEKMSNILDWTDRATCVLFGDGSGAAVLKRTEGDTGIISSHHGSDGRLAELLYRPAGGVRQPLDGDVVARRDHLMKMSGREIFKNAVRSMADASERALQKAGLTGDDIDLMIPHQANIRIIESTAKYAGIPMDKVYVNVDRYGNMSSASIPVAFDEAREEGRVQPGMNILTATFGAGLTWGAMVWRT</sequence>
<dbReference type="Proteomes" id="UP001484239">
    <property type="component" value="Unassembled WGS sequence"/>
</dbReference>
<accession>A0ABU9EAJ3</accession>
<dbReference type="Gene3D" id="3.40.47.10">
    <property type="match status" value="1"/>
</dbReference>
<dbReference type="InterPro" id="IPR013747">
    <property type="entry name" value="ACP_syn_III_C"/>
</dbReference>
<evidence type="ECO:0000256" key="7">
    <source>
        <dbReference type="ARBA" id="ARBA00023160"/>
    </source>
</evidence>
<keyword evidence="6 10" id="KW-0443">Lipid metabolism</keyword>
<dbReference type="NCBIfam" id="TIGR00747">
    <property type="entry name" value="fabH"/>
    <property type="match status" value="1"/>
</dbReference>
<keyword evidence="2 10" id="KW-0963">Cytoplasm</keyword>
<evidence type="ECO:0000313" key="13">
    <source>
        <dbReference type="EMBL" id="MEK9501158.1"/>
    </source>
</evidence>
<keyword evidence="3 10" id="KW-0444">Lipid biosynthesis</keyword>
<dbReference type="InterPro" id="IPR013751">
    <property type="entry name" value="ACP_syn_III_N"/>
</dbReference>
<comment type="domain">
    <text evidence="10">The last Arg residue of the ACP-binding site is essential for the weak association between ACP/AcpP and FabH.</text>
</comment>
<dbReference type="EMBL" id="JBBHLI010000004">
    <property type="protein sequence ID" value="MEK9501158.1"/>
    <property type="molecule type" value="Genomic_DNA"/>
</dbReference>
<evidence type="ECO:0000256" key="9">
    <source>
        <dbReference type="ARBA" id="ARBA00023315"/>
    </source>
</evidence>
<feature type="active site" evidence="10">
    <location>
        <position position="287"/>
    </location>
</feature>
<feature type="domain" description="Beta-ketoacyl-[acyl-carrier-protein] synthase III N-terminal" evidence="12">
    <location>
        <begin position="111"/>
        <end position="189"/>
    </location>
</feature>
<evidence type="ECO:0000256" key="4">
    <source>
        <dbReference type="ARBA" id="ARBA00022679"/>
    </source>
</evidence>
<dbReference type="NCBIfam" id="NF006829">
    <property type="entry name" value="PRK09352.1"/>
    <property type="match status" value="1"/>
</dbReference>
<dbReference type="HAMAP" id="MF_01815">
    <property type="entry name" value="FabH"/>
    <property type="match status" value="1"/>
</dbReference>
<keyword evidence="14" id="KW-1185">Reference proteome</keyword>
<evidence type="ECO:0000256" key="3">
    <source>
        <dbReference type="ARBA" id="ARBA00022516"/>
    </source>
</evidence>
<keyword evidence="9 10" id="KW-0012">Acyltransferase</keyword>
<evidence type="ECO:0000256" key="6">
    <source>
        <dbReference type="ARBA" id="ARBA00023098"/>
    </source>
</evidence>